<dbReference type="Gene3D" id="3.40.50.2020">
    <property type="match status" value="1"/>
</dbReference>
<dbReference type="InterPro" id="IPR000836">
    <property type="entry name" value="PRTase_dom"/>
</dbReference>
<protein>
    <submittedName>
        <fullName evidence="1">Phosphoribosyltransferase domain</fullName>
    </submittedName>
</protein>
<dbReference type="InterPro" id="IPR029057">
    <property type="entry name" value="PRTase-like"/>
</dbReference>
<accession>A0A6J5R452</accession>
<reference evidence="1" key="1">
    <citation type="submission" date="2020-05" db="EMBL/GenBank/DDBJ databases">
        <authorList>
            <person name="Chiriac C."/>
            <person name="Salcher M."/>
            <person name="Ghai R."/>
            <person name="Kavagutti S V."/>
        </authorList>
    </citation>
    <scope>NUCLEOTIDE SEQUENCE</scope>
</reference>
<dbReference type="GO" id="GO:0016757">
    <property type="term" value="F:glycosyltransferase activity"/>
    <property type="evidence" value="ECO:0007669"/>
    <property type="project" value="UniProtKB-KW"/>
</dbReference>
<evidence type="ECO:0000313" key="1">
    <source>
        <dbReference type="EMBL" id="CAB4191689.1"/>
    </source>
</evidence>
<proteinExistence type="predicted"/>
<dbReference type="EMBL" id="LR797178">
    <property type="protein sequence ID" value="CAB4191689.1"/>
    <property type="molecule type" value="Genomic_DNA"/>
</dbReference>
<name>A0A6J5R452_9CAUD</name>
<gene>
    <name evidence="1" type="ORF">UFOVP1229_90</name>
</gene>
<dbReference type="CDD" id="cd06223">
    <property type="entry name" value="PRTases_typeI"/>
    <property type="match status" value="1"/>
</dbReference>
<keyword evidence="1" id="KW-0328">Glycosyltransferase</keyword>
<dbReference type="SUPFAM" id="SSF53271">
    <property type="entry name" value="PRTase-like"/>
    <property type="match status" value="1"/>
</dbReference>
<dbReference type="InterPro" id="IPR023214">
    <property type="entry name" value="HAD_sf"/>
</dbReference>
<dbReference type="Gene3D" id="3.40.50.1000">
    <property type="entry name" value="HAD superfamily/HAD-like"/>
    <property type="match status" value="1"/>
</dbReference>
<sequence length="437" mass="48250">MIPQGLKAICDGTRTDLSPEARESYRNICDALTGVGTKRPMDVSVIRDLSAKTKTNGMRVTPEDRRNCLLNTFPCSHRSEEPIRSDVSNLCGTRGDTTAIFGCDLHGECSLSRYCTRQTVKTCMGCPDIDRPEMPPPFPQQRGPNPFAVRAATPEFVTMERLMVDVRELASRIPPETSRIIGVARSGVCAASMVAMLLHLPLSLVRQSAGDIVDGGNGWRLTGNTGGKGVPVVIDDTVMSGNSFKQVMPVVWQQFPGSISAAVYVNPAARQKPDLWVRDLPWPHVLEWNVFNSVMSDSIAVDFDGILCADCAPQDDDDGDRYRGFLLTATPKYMVRRSHIPLIVTARLERWRPETEQWLAEHGMAAKQLIMGPWKNNRERAKSDIGEWKGIQFRKFMAGRHRVKPPIFIESDANQAARIADVSGGIVACPAAGRCFP</sequence>
<keyword evidence="1" id="KW-0808">Transferase</keyword>
<organism evidence="1">
    <name type="scientific">uncultured Caudovirales phage</name>
    <dbReference type="NCBI Taxonomy" id="2100421"/>
    <lineage>
        <taxon>Viruses</taxon>
        <taxon>Duplodnaviria</taxon>
        <taxon>Heunggongvirae</taxon>
        <taxon>Uroviricota</taxon>
        <taxon>Caudoviricetes</taxon>
        <taxon>Peduoviridae</taxon>
        <taxon>Maltschvirus</taxon>
        <taxon>Maltschvirus maltsch</taxon>
    </lineage>
</organism>